<dbReference type="Proteomes" id="UP000324800">
    <property type="component" value="Unassembled WGS sequence"/>
</dbReference>
<proteinExistence type="predicted"/>
<gene>
    <name evidence="2" type="ORF">EZS28_017036</name>
</gene>
<sequence>MKLKIGTMMNFIGQQGCGKLFAIETIYELLGIFALKNVDELTKIFGKFNALAATAILKNLNEIQDATELFNLQHKMKCTITQASGVIERKGVDAEESEIRNNFTCTCNDVNDIPAEKRNRRFQYFSCNNEFAGEREYFQNLCKDIQPQKQGEYNEKFMSILFPYFRTLDIQGFDAEDFIVQAILFAIMNPILSIPLGNA</sequence>
<evidence type="ECO:0000259" key="1">
    <source>
        <dbReference type="Pfam" id="PF19263"/>
    </source>
</evidence>
<organism evidence="2 3">
    <name type="scientific">Streblomastix strix</name>
    <dbReference type="NCBI Taxonomy" id="222440"/>
    <lineage>
        <taxon>Eukaryota</taxon>
        <taxon>Metamonada</taxon>
        <taxon>Preaxostyla</taxon>
        <taxon>Oxymonadida</taxon>
        <taxon>Streblomastigidae</taxon>
        <taxon>Streblomastix</taxon>
    </lineage>
</organism>
<reference evidence="2 3" key="1">
    <citation type="submission" date="2019-03" db="EMBL/GenBank/DDBJ databases">
        <title>Single cell metagenomics reveals metabolic interactions within the superorganism composed of flagellate Streblomastix strix and complex community of Bacteroidetes bacteria on its surface.</title>
        <authorList>
            <person name="Treitli S.C."/>
            <person name="Kolisko M."/>
            <person name="Husnik F."/>
            <person name="Keeling P."/>
            <person name="Hampl V."/>
        </authorList>
    </citation>
    <scope>NUCLEOTIDE SEQUENCE [LARGE SCALE GENOMIC DNA]</scope>
    <source>
        <strain evidence="2">ST1C</strain>
    </source>
</reference>
<feature type="domain" description="NrS-1 polymerase-like helicase" evidence="1">
    <location>
        <begin position="11"/>
        <end position="121"/>
    </location>
</feature>
<dbReference type="OrthoDB" id="112502at2759"/>
<comment type="caution">
    <text evidence="2">The sequence shown here is derived from an EMBL/GenBank/DDBJ whole genome shotgun (WGS) entry which is preliminary data.</text>
</comment>
<protein>
    <recommendedName>
        <fullName evidence="1">NrS-1 polymerase-like helicase domain-containing protein</fullName>
    </recommendedName>
</protein>
<dbReference type="AlphaFoldDB" id="A0A5J4VXY7"/>
<dbReference type="EMBL" id="SNRW01004376">
    <property type="protein sequence ID" value="KAA6387438.1"/>
    <property type="molecule type" value="Genomic_DNA"/>
</dbReference>
<name>A0A5J4VXY7_9EUKA</name>
<evidence type="ECO:0000313" key="2">
    <source>
        <dbReference type="EMBL" id="KAA6387438.1"/>
    </source>
</evidence>
<dbReference type="Pfam" id="PF19263">
    <property type="entry name" value="DUF5906"/>
    <property type="match status" value="1"/>
</dbReference>
<evidence type="ECO:0000313" key="3">
    <source>
        <dbReference type="Proteomes" id="UP000324800"/>
    </source>
</evidence>
<dbReference type="InterPro" id="IPR045455">
    <property type="entry name" value="NrS-1_pol-like_helicase"/>
</dbReference>
<accession>A0A5J4VXY7</accession>